<keyword evidence="1" id="KW-0732">Signal</keyword>
<dbReference type="Proteomes" id="UP000887565">
    <property type="component" value="Unplaced"/>
</dbReference>
<evidence type="ECO:0000313" key="2">
    <source>
        <dbReference type="Proteomes" id="UP000887565"/>
    </source>
</evidence>
<sequence length="157" mass="17665">MILKITLLFAWIILSLQECPEKVTHPCYCAPSRYKQTNVICENANSFKSFQDAVPWAAPAAKEPTKVIDQLVISNSHLPRLFAHSMNKYAVIWDVPIFIARVARRTCSASKFFVLGVLLAEHARRAACSELCSSSISKHRSEHERCMLSGTVRCLDL</sequence>
<feature type="chain" id="PRO_5038069469" evidence="1">
    <location>
        <begin position="18"/>
        <end position="157"/>
    </location>
</feature>
<evidence type="ECO:0000256" key="1">
    <source>
        <dbReference type="SAM" id="SignalP"/>
    </source>
</evidence>
<keyword evidence="2" id="KW-1185">Reference proteome</keyword>
<accession>A0A915I6M4</accession>
<dbReference type="AlphaFoldDB" id="A0A915I6M4"/>
<proteinExistence type="predicted"/>
<name>A0A915I6M4_ROMCU</name>
<dbReference type="WBParaSite" id="nRc.2.0.1.t09014-RA">
    <property type="protein sequence ID" value="nRc.2.0.1.t09014-RA"/>
    <property type="gene ID" value="nRc.2.0.1.g09014"/>
</dbReference>
<organism evidence="2 3">
    <name type="scientific">Romanomermis culicivorax</name>
    <name type="common">Nematode worm</name>
    <dbReference type="NCBI Taxonomy" id="13658"/>
    <lineage>
        <taxon>Eukaryota</taxon>
        <taxon>Metazoa</taxon>
        <taxon>Ecdysozoa</taxon>
        <taxon>Nematoda</taxon>
        <taxon>Enoplea</taxon>
        <taxon>Dorylaimia</taxon>
        <taxon>Mermithida</taxon>
        <taxon>Mermithoidea</taxon>
        <taxon>Mermithidae</taxon>
        <taxon>Romanomermis</taxon>
    </lineage>
</organism>
<evidence type="ECO:0000313" key="3">
    <source>
        <dbReference type="WBParaSite" id="nRc.2.0.1.t09014-RA"/>
    </source>
</evidence>
<reference evidence="3" key="1">
    <citation type="submission" date="2022-11" db="UniProtKB">
        <authorList>
            <consortium name="WormBaseParasite"/>
        </authorList>
    </citation>
    <scope>IDENTIFICATION</scope>
</reference>
<feature type="signal peptide" evidence="1">
    <location>
        <begin position="1"/>
        <end position="17"/>
    </location>
</feature>
<protein>
    <submittedName>
        <fullName evidence="3">Uncharacterized protein</fullName>
    </submittedName>
</protein>